<dbReference type="eggNOG" id="COG2267">
    <property type="taxonomic scope" value="Bacteria"/>
</dbReference>
<dbReference type="InterPro" id="IPR000073">
    <property type="entry name" value="AB_hydrolase_1"/>
</dbReference>
<dbReference type="EMBL" id="ARYL01000012">
    <property type="protein sequence ID" value="KDA02593.1"/>
    <property type="molecule type" value="Genomic_DNA"/>
</dbReference>
<sequence>MSLNKRYFDMLGAAYDVPNETARFEGFLDAAMAYFFDGAEDGFLAGDVPRHEGDDDTLDTHGQRVGALVDAASRRDASNADRFHAILDVSARNGLVSGNAAAAQLTGRTFPCPFDELPLDPGALSEIRRALRATTAQAQDRIILANIETGPSRACLALIQRPKDSADLLHVSLSYIDWSPALMTRLGEAFGLTSSETEILEGYLGNLSQKEIARERDRALDTIKGQSKSILRKTGCARMSDVVQLSASIAYLMRQLPEQANPPSAETWVTPKCGLSMLARPGGRELAWYKAGAGEKPVLFIHGYLQGPFFTAEMLAGLAGANVHFIAPSRPGFGYTSQSRSRADFDKTVVEDAVALVDHLGLSKISLCIHQGGSSHGFRIARALGDRLGDMLVLGGGIPIDEDRHLAHMDRQTRFAAMATRHAPSVMKMVMSVGLPVYRRRGTKAFLKAQYVRSPGDLATLEVPALMKVQAEGLYHAVEQGAEAWLRDGGAAMADWSDDLEAVTAKQTWLQAEDCTIISATDVAEHMGPRANVDFQILPGHGSNILHTATDTICAHLAKLA</sequence>
<evidence type="ECO:0000313" key="2">
    <source>
        <dbReference type="EMBL" id="KDA02593.1"/>
    </source>
</evidence>
<comment type="caution">
    <text evidence="2">The sequence shown here is derived from an EMBL/GenBank/DDBJ whole genome shotgun (WGS) entry which is preliminary data.</text>
</comment>
<dbReference type="InterPro" id="IPR016032">
    <property type="entry name" value="Sig_transdc_resp-reg_C-effctor"/>
</dbReference>
<dbReference type="Proteomes" id="UP000024942">
    <property type="component" value="Unassembled WGS sequence"/>
</dbReference>
<feature type="domain" description="HTH luxR-type" evidence="1">
    <location>
        <begin position="189"/>
        <end position="246"/>
    </location>
</feature>
<gene>
    <name evidence="2" type="ORF">HOC_09109</name>
</gene>
<dbReference type="InterPro" id="IPR029058">
    <property type="entry name" value="AB_hydrolase_fold"/>
</dbReference>
<dbReference type="AlphaFoldDB" id="A0A059G7X8"/>
<dbReference type="SMART" id="SM00421">
    <property type="entry name" value="HTH_LUXR"/>
    <property type="match status" value="1"/>
</dbReference>
<dbReference type="SUPFAM" id="SSF46894">
    <property type="entry name" value="C-terminal effector domain of the bipartite response regulators"/>
    <property type="match status" value="1"/>
</dbReference>
<dbReference type="Pfam" id="PF12697">
    <property type="entry name" value="Abhydrolase_6"/>
    <property type="match status" value="1"/>
</dbReference>
<keyword evidence="3" id="KW-1185">Reference proteome</keyword>
<dbReference type="RefSeq" id="WP_035537769.1">
    <property type="nucleotide sequence ID" value="NZ_ARYL01000012.1"/>
</dbReference>
<dbReference type="STRING" id="1280953.HOC_09109"/>
<name>A0A059G7X8_9PROT</name>
<dbReference type="Gene3D" id="3.40.50.1820">
    <property type="entry name" value="alpha/beta hydrolase"/>
    <property type="match status" value="1"/>
</dbReference>
<organism evidence="2 3">
    <name type="scientific">Hyphomonas oceanitis SCH89</name>
    <dbReference type="NCBI Taxonomy" id="1280953"/>
    <lineage>
        <taxon>Bacteria</taxon>
        <taxon>Pseudomonadati</taxon>
        <taxon>Pseudomonadota</taxon>
        <taxon>Alphaproteobacteria</taxon>
        <taxon>Hyphomonadales</taxon>
        <taxon>Hyphomonadaceae</taxon>
        <taxon>Hyphomonas</taxon>
    </lineage>
</organism>
<reference evidence="2 3" key="1">
    <citation type="journal article" date="2014" name="Antonie Van Leeuwenhoek">
        <title>Hyphomonas beringensis sp. nov. and Hyphomonas chukchiensis sp. nov., isolated from surface seawater of the Bering Sea and Chukchi Sea.</title>
        <authorList>
            <person name="Li C."/>
            <person name="Lai Q."/>
            <person name="Li G."/>
            <person name="Dong C."/>
            <person name="Wang J."/>
            <person name="Liao Y."/>
            <person name="Shao Z."/>
        </authorList>
    </citation>
    <scope>NUCLEOTIDE SEQUENCE [LARGE SCALE GENOMIC DNA]</scope>
    <source>
        <strain evidence="2 3">SCH89</strain>
    </source>
</reference>
<accession>A0A059G7X8</accession>
<dbReference type="GO" id="GO:0006355">
    <property type="term" value="P:regulation of DNA-templated transcription"/>
    <property type="evidence" value="ECO:0007669"/>
    <property type="project" value="InterPro"/>
</dbReference>
<evidence type="ECO:0000313" key="3">
    <source>
        <dbReference type="Proteomes" id="UP000024942"/>
    </source>
</evidence>
<proteinExistence type="predicted"/>
<dbReference type="SUPFAM" id="SSF53474">
    <property type="entry name" value="alpha/beta-Hydrolases"/>
    <property type="match status" value="1"/>
</dbReference>
<dbReference type="OrthoDB" id="8107794at2"/>
<dbReference type="GO" id="GO:0003677">
    <property type="term" value="F:DNA binding"/>
    <property type="evidence" value="ECO:0007669"/>
    <property type="project" value="InterPro"/>
</dbReference>
<dbReference type="Gene3D" id="1.10.10.10">
    <property type="entry name" value="Winged helix-like DNA-binding domain superfamily/Winged helix DNA-binding domain"/>
    <property type="match status" value="1"/>
</dbReference>
<dbReference type="InterPro" id="IPR036388">
    <property type="entry name" value="WH-like_DNA-bd_sf"/>
</dbReference>
<dbReference type="PATRIC" id="fig|1280953.3.peg.1839"/>
<dbReference type="InterPro" id="IPR000792">
    <property type="entry name" value="Tscrpt_reg_LuxR_C"/>
</dbReference>
<evidence type="ECO:0000259" key="1">
    <source>
        <dbReference type="SMART" id="SM00421"/>
    </source>
</evidence>
<protein>
    <submittedName>
        <fullName evidence="2">LuxR family transcriptional regulator</fullName>
    </submittedName>
</protein>